<evidence type="ECO:0000259" key="4">
    <source>
        <dbReference type="Pfam" id="PF01556"/>
    </source>
</evidence>
<dbReference type="InterPro" id="IPR002939">
    <property type="entry name" value="DnaJ_C"/>
</dbReference>
<evidence type="ECO:0000256" key="1">
    <source>
        <dbReference type="ARBA" id="ARBA00006019"/>
    </source>
</evidence>
<dbReference type="Pfam" id="PF01556">
    <property type="entry name" value="DnaJ_C"/>
    <property type="match status" value="1"/>
</dbReference>
<dbReference type="FunFam" id="2.60.260.20:FF:000013">
    <property type="entry name" value="DnaJ subfamily B member 11"/>
    <property type="match status" value="1"/>
</dbReference>
<organism evidence="5 6">
    <name type="scientific">Rotaria sordida</name>
    <dbReference type="NCBI Taxonomy" id="392033"/>
    <lineage>
        <taxon>Eukaryota</taxon>
        <taxon>Metazoa</taxon>
        <taxon>Spiralia</taxon>
        <taxon>Gnathifera</taxon>
        <taxon>Rotifera</taxon>
        <taxon>Eurotatoria</taxon>
        <taxon>Bdelloidea</taxon>
        <taxon>Philodinida</taxon>
        <taxon>Philodinidae</taxon>
        <taxon>Rotaria</taxon>
    </lineage>
</organism>
<feature type="domain" description="Cullin N-terminal" evidence="3">
    <location>
        <begin position="1"/>
        <end position="150"/>
    </location>
</feature>
<dbReference type="PANTHER" id="PTHR44298:SF1">
    <property type="entry name" value="DNAJ HOMOLOG SUBFAMILY B MEMBER 11"/>
    <property type="match status" value="1"/>
</dbReference>
<feature type="compositionally biased region" description="Low complexity" evidence="2">
    <location>
        <begin position="398"/>
        <end position="416"/>
    </location>
</feature>
<dbReference type="EMBL" id="CAJOBD010003648">
    <property type="protein sequence ID" value="CAF3959893.1"/>
    <property type="molecule type" value="Genomic_DNA"/>
</dbReference>
<dbReference type="GO" id="GO:0031625">
    <property type="term" value="F:ubiquitin protein ligase binding"/>
    <property type="evidence" value="ECO:0007669"/>
    <property type="project" value="InterPro"/>
</dbReference>
<dbReference type="GO" id="GO:0051082">
    <property type="term" value="F:unfolded protein binding"/>
    <property type="evidence" value="ECO:0007669"/>
    <property type="project" value="InterPro"/>
</dbReference>
<dbReference type="FunFam" id="1.20.1310.10:FF:000001">
    <property type="entry name" value="Cullin 3"/>
    <property type="match status" value="1"/>
</dbReference>
<dbReference type="GO" id="GO:0051787">
    <property type="term" value="F:misfolded protein binding"/>
    <property type="evidence" value="ECO:0007669"/>
    <property type="project" value="TreeGrafter"/>
</dbReference>
<gene>
    <name evidence="5" type="ORF">JBS370_LOCUS24027</name>
</gene>
<comment type="similarity">
    <text evidence="1">Belongs to the cullin family.</text>
</comment>
<dbReference type="Gene3D" id="2.20.25.240">
    <property type="match status" value="1"/>
</dbReference>
<reference evidence="5" key="1">
    <citation type="submission" date="2021-02" db="EMBL/GenBank/DDBJ databases">
        <authorList>
            <person name="Nowell W R."/>
        </authorList>
    </citation>
    <scope>NUCLEOTIDE SEQUENCE</scope>
</reference>
<dbReference type="SUPFAM" id="SSF75632">
    <property type="entry name" value="Cullin homology domain"/>
    <property type="match status" value="1"/>
</dbReference>
<feature type="region of interest" description="Disordered" evidence="2">
    <location>
        <begin position="398"/>
        <end position="423"/>
    </location>
</feature>
<protein>
    <submittedName>
        <fullName evidence="5">Uncharacterized protein</fullName>
    </submittedName>
</protein>
<proteinExistence type="inferred from homology"/>
<accession>A0A819LEG5</accession>
<dbReference type="GO" id="GO:0006457">
    <property type="term" value="P:protein folding"/>
    <property type="evidence" value="ECO:0007669"/>
    <property type="project" value="InterPro"/>
</dbReference>
<dbReference type="Gene3D" id="1.20.1310.10">
    <property type="entry name" value="Cullin Repeats"/>
    <property type="match status" value="1"/>
</dbReference>
<dbReference type="GO" id="GO:0005783">
    <property type="term" value="C:endoplasmic reticulum"/>
    <property type="evidence" value="ECO:0007669"/>
    <property type="project" value="TreeGrafter"/>
</dbReference>
<dbReference type="Proteomes" id="UP000663836">
    <property type="component" value="Unassembled WGS sequence"/>
</dbReference>
<evidence type="ECO:0000259" key="3">
    <source>
        <dbReference type="Pfam" id="PF00888"/>
    </source>
</evidence>
<evidence type="ECO:0000313" key="5">
    <source>
        <dbReference type="EMBL" id="CAF3959893.1"/>
    </source>
</evidence>
<evidence type="ECO:0000256" key="2">
    <source>
        <dbReference type="SAM" id="MobiDB-lite"/>
    </source>
</evidence>
<dbReference type="AlphaFoldDB" id="A0A819LEG5"/>
<evidence type="ECO:0000313" key="6">
    <source>
        <dbReference type="Proteomes" id="UP000663836"/>
    </source>
</evidence>
<dbReference type="InterPro" id="IPR016159">
    <property type="entry name" value="Cullin_repeat-like_dom_sf"/>
</dbReference>
<dbReference type="GO" id="GO:0006511">
    <property type="term" value="P:ubiquitin-dependent protein catabolic process"/>
    <property type="evidence" value="ECO:0007669"/>
    <property type="project" value="InterPro"/>
</dbReference>
<dbReference type="Pfam" id="PF00888">
    <property type="entry name" value="Cullin"/>
    <property type="match status" value="1"/>
</dbReference>
<dbReference type="CDD" id="cd10747">
    <property type="entry name" value="DnaJ_C"/>
    <property type="match status" value="1"/>
</dbReference>
<dbReference type="SUPFAM" id="SSF49493">
    <property type="entry name" value="HSP40/DnaJ peptide-binding domain"/>
    <property type="match status" value="2"/>
</dbReference>
<dbReference type="PANTHER" id="PTHR44298">
    <property type="entry name" value="DNAJ HOMOLOG SUBFAMILY B MEMBER 11"/>
    <property type="match status" value="1"/>
</dbReference>
<dbReference type="SUPFAM" id="SSF74788">
    <property type="entry name" value="Cullin repeat-like"/>
    <property type="match status" value="1"/>
</dbReference>
<comment type="caution">
    <text evidence="5">The sequence shown here is derived from an EMBL/GenBank/DDBJ whole genome shotgun (WGS) entry which is preliminary data.</text>
</comment>
<dbReference type="InterPro" id="IPR051736">
    <property type="entry name" value="DnaJ-B11-like"/>
</dbReference>
<dbReference type="Gene3D" id="2.60.260.20">
    <property type="entry name" value="Urease metallochaperone UreE, N-terminal domain"/>
    <property type="match status" value="2"/>
</dbReference>
<dbReference type="InterPro" id="IPR001373">
    <property type="entry name" value="Cullin_N"/>
</dbReference>
<dbReference type="InterPro" id="IPR036317">
    <property type="entry name" value="Cullin_homology_sf"/>
</dbReference>
<dbReference type="InterPro" id="IPR008971">
    <property type="entry name" value="HSP40/DnaJ_pept-bd"/>
</dbReference>
<sequence length="725" mass="82662">MGLMLFRDNIVRYPIIRERLQNTLLEMVDHEQRDDIIDKTALKGIYQMLISLGIDSRSVYEEDFEKPFLKILAEFYQLQSQKLLAENSISEYIRKVSTLIDGVAQWTIDCFDESTKEHIVRVLEDELITKHIENIEIHQQTNINEKHLQRILLSLIMSKSTPSILLKEPKNNNIQPNDRFYVNDSFISKYHRSIRGKDQLILDGYRHRRDKLVWRCVKDNCKGRARYDGLIYEMYQDHICQAPNPDEIEKAVFNHEIRKKIEQCHDPPRLIIQGARLKLSSDAAATIPQYSASQRTIQRIRKDKDIPTESKAFADIVIPPKFQYIKIYLPGSYINSRDCRPVIVTLSNFDELFVYYFEEDSHINIHNVDLIKYCSSLYHVVGGVQRLSKTIGVASGEYSSNPPGSSSISGTHSSTPPDHDIGSAAYSWNSPGHGIAPTAYSWNSSSIDPTFVAYSSNPSASIIAPGASGDDSFHDPFSSFFGDFFHFGGSRDDGYNQVPRGGDLVVDLYVTLEEVYNGNFIEVVRAKPIAKQTAGSRRCNCRMEMRTTQMGPGRFQMMQEQVCDECPNIKFVTEEMVLEIEVEPGVVDGYQIPFMAEGEPHIEGEPGDLKFIIRIQKHAKFEGKNNDLYANLTITLEDALNGFDVSFPHLDGHNVTIKRQKMTWPGARIKKKGEGLPQHDQNNIVGDLYVTIDVDFPKGEFNDEQREAIKTLLQQASKHRLYNGL</sequence>
<name>A0A819LEG5_9BILA</name>
<feature type="domain" description="Chaperone DnaJ C-terminal" evidence="4">
    <location>
        <begin position="505"/>
        <end position="697"/>
    </location>
</feature>